<dbReference type="OrthoDB" id="153031at2"/>
<dbReference type="Pfam" id="PF11271">
    <property type="entry name" value="PorA"/>
    <property type="match status" value="1"/>
</dbReference>
<comment type="caution">
    <text evidence="2">The sequence shown here is derived from an EMBL/GenBank/DDBJ whole genome shotgun (WGS) entry which is preliminary data.</text>
</comment>
<reference evidence="2 3" key="1">
    <citation type="submission" date="2019-08" db="EMBL/GenBank/DDBJ databases">
        <authorList>
            <person name="Lei W."/>
        </authorList>
    </citation>
    <scope>NUCLEOTIDE SEQUENCE [LARGE SCALE GENOMIC DNA]</scope>
    <source>
        <strain evidence="2 3">CCUG 58627</strain>
    </source>
</reference>
<dbReference type="EMBL" id="VOHM01000041">
    <property type="protein sequence ID" value="TWT17494.1"/>
    <property type="molecule type" value="Genomic_DNA"/>
</dbReference>
<dbReference type="AlphaFoldDB" id="A0A5C5TUC3"/>
<feature type="transmembrane region" description="Helical" evidence="1">
    <location>
        <begin position="290"/>
        <end position="314"/>
    </location>
</feature>
<evidence type="ECO:0000313" key="2">
    <source>
        <dbReference type="EMBL" id="TWT17494.1"/>
    </source>
</evidence>
<gene>
    <name evidence="2" type="ORF">FRX94_12435</name>
</gene>
<keyword evidence="3" id="KW-1185">Reference proteome</keyword>
<sequence length="330" mass="35910">MCCQTAKMCLMLPKSRIVSALLVGLGVALLILGLGGPQWLVPEGRLPLDFPATTLTLRDAKATVPDPKEEQAVEAAVVKQIHVGLMEPSDETSVTVRVGTTLLRDSKSADNERLIGAEVWSYRMDRDTGAAVGDAVVAFSPADPVAHMPLEGVWVKFPTSSEVKVFDPTLRKGFVAKEGEPTEVFGRPARVFVQHVPPTKVGEDPALEFPEEDGSVTPLFFYHKAERKYMVDQVTGVVLDVHESIHDFYGTEDGEERQAVLKFEGQGTEDSVRALVEAVDSVSDGSGIRMALYGATALGGMMAIVGLVGVFGLWDPREVKPRRMRHRLRS</sequence>
<proteinExistence type="predicted"/>
<accession>A0A5C5TUC3</accession>
<dbReference type="Proteomes" id="UP000320791">
    <property type="component" value="Unassembled WGS sequence"/>
</dbReference>
<protein>
    <submittedName>
        <fullName evidence="2">DUF3068 domain-containing protein</fullName>
    </submittedName>
</protein>
<keyword evidence="1" id="KW-1133">Transmembrane helix</keyword>
<evidence type="ECO:0000256" key="1">
    <source>
        <dbReference type="SAM" id="Phobius"/>
    </source>
</evidence>
<keyword evidence="1" id="KW-0812">Transmembrane</keyword>
<dbReference type="InterPro" id="IPR021424">
    <property type="entry name" value="PorA"/>
</dbReference>
<keyword evidence="1" id="KW-0472">Membrane</keyword>
<evidence type="ECO:0000313" key="3">
    <source>
        <dbReference type="Proteomes" id="UP000320791"/>
    </source>
</evidence>
<organism evidence="2 3">
    <name type="scientific">Corynebacterium canis</name>
    <dbReference type="NCBI Taxonomy" id="679663"/>
    <lineage>
        <taxon>Bacteria</taxon>
        <taxon>Bacillati</taxon>
        <taxon>Actinomycetota</taxon>
        <taxon>Actinomycetes</taxon>
        <taxon>Mycobacteriales</taxon>
        <taxon>Corynebacteriaceae</taxon>
        <taxon>Corynebacterium</taxon>
    </lineage>
</organism>
<name>A0A5C5TUC3_9CORY</name>